<dbReference type="InterPro" id="IPR036271">
    <property type="entry name" value="Tet_transcr_reg_TetR-rel_C_sf"/>
</dbReference>
<comment type="caution">
    <text evidence="4">The sequence shown here is derived from an EMBL/GenBank/DDBJ whole genome shotgun (WGS) entry which is preliminary data.</text>
</comment>
<dbReference type="RefSeq" id="WP_233697135.1">
    <property type="nucleotide sequence ID" value="NZ_JAJNBZ010000009.1"/>
</dbReference>
<sequence length="191" mass="22347">MRERIMKAFMEELQDKGIKFTMDDLARRLGVSKRTLYEHFSSKAEVLDTIIEQTLQESDAKTNEIIEDKSLSLMDKMKAVMTVLPNHFELYDIRILEQMKRVYPEQWVKIDEALKDDWDTLRVLIEQGMEEGTIRRQNAAFIMKVILDAVNSTLDQRFFAQQNISLPEALEAIADVIMYGLVPRDNELTER</sequence>
<dbReference type="InterPro" id="IPR001647">
    <property type="entry name" value="HTH_TetR"/>
</dbReference>
<dbReference type="SUPFAM" id="SSF46689">
    <property type="entry name" value="Homeodomain-like"/>
    <property type="match status" value="1"/>
</dbReference>
<gene>
    <name evidence="4" type="ORF">LQV63_13855</name>
</gene>
<dbReference type="InterPro" id="IPR023772">
    <property type="entry name" value="DNA-bd_HTH_TetR-type_CS"/>
</dbReference>
<dbReference type="Gene3D" id="1.10.357.10">
    <property type="entry name" value="Tetracycline Repressor, domain 2"/>
    <property type="match status" value="1"/>
</dbReference>
<dbReference type="Gene3D" id="1.10.10.60">
    <property type="entry name" value="Homeodomain-like"/>
    <property type="match status" value="1"/>
</dbReference>
<protein>
    <submittedName>
        <fullName evidence="4">TetR/AcrR family transcriptional regulator</fullName>
    </submittedName>
</protein>
<dbReference type="PROSITE" id="PS01081">
    <property type="entry name" value="HTH_TETR_1"/>
    <property type="match status" value="1"/>
</dbReference>
<evidence type="ECO:0000313" key="5">
    <source>
        <dbReference type="Proteomes" id="UP001199916"/>
    </source>
</evidence>
<organism evidence="4 5">
    <name type="scientific">Paenibacillus profundus</name>
    <dbReference type="NCBI Taxonomy" id="1173085"/>
    <lineage>
        <taxon>Bacteria</taxon>
        <taxon>Bacillati</taxon>
        <taxon>Bacillota</taxon>
        <taxon>Bacilli</taxon>
        <taxon>Bacillales</taxon>
        <taxon>Paenibacillaceae</taxon>
        <taxon>Paenibacillus</taxon>
    </lineage>
</organism>
<dbReference type="Pfam" id="PF00440">
    <property type="entry name" value="TetR_N"/>
    <property type="match status" value="1"/>
</dbReference>
<accession>A0ABS8YIK7</accession>
<dbReference type="PANTHER" id="PTHR43479:SF11">
    <property type="entry name" value="ACREF_ENVCD OPERON REPRESSOR-RELATED"/>
    <property type="match status" value="1"/>
</dbReference>
<evidence type="ECO:0000313" key="4">
    <source>
        <dbReference type="EMBL" id="MCE5170395.1"/>
    </source>
</evidence>
<dbReference type="PRINTS" id="PR00455">
    <property type="entry name" value="HTHTETR"/>
</dbReference>
<evidence type="ECO:0000256" key="1">
    <source>
        <dbReference type="ARBA" id="ARBA00023125"/>
    </source>
</evidence>
<dbReference type="PROSITE" id="PS50977">
    <property type="entry name" value="HTH_TETR_2"/>
    <property type="match status" value="1"/>
</dbReference>
<dbReference type="InterPro" id="IPR009057">
    <property type="entry name" value="Homeodomain-like_sf"/>
</dbReference>
<name>A0ABS8YIK7_9BACL</name>
<dbReference type="Proteomes" id="UP001199916">
    <property type="component" value="Unassembled WGS sequence"/>
</dbReference>
<feature type="DNA-binding region" description="H-T-H motif" evidence="2">
    <location>
        <begin position="21"/>
        <end position="40"/>
    </location>
</feature>
<feature type="domain" description="HTH tetR-type" evidence="3">
    <location>
        <begin position="1"/>
        <end position="58"/>
    </location>
</feature>
<dbReference type="EMBL" id="JAJNBZ010000009">
    <property type="protein sequence ID" value="MCE5170395.1"/>
    <property type="molecule type" value="Genomic_DNA"/>
</dbReference>
<dbReference type="SUPFAM" id="SSF48498">
    <property type="entry name" value="Tetracyclin repressor-like, C-terminal domain"/>
    <property type="match status" value="1"/>
</dbReference>
<dbReference type="InterPro" id="IPR050624">
    <property type="entry name" value="HTH-type_Tx_Regulator"/>
</dbReference>
<keyword evidence="5" id="KW-1185">Reference proteome</keyword>
<dbReference type="PANTHER" id="PTHR43479">
    <property type="entry name" value="ACREF/ENVCD OPERON REPRESSOR-RELATED"/>
    <property type="match status" value="1"/>
</dbReference>
<reference evidence="4 5" key="1">
    <citation type="submission" date="2021-11" db="EMBL/GenBank/DDBJ databases">
        <title>Draft genome sequence of Paenibacillus profundus YoMME, a new Gram-positive bacteria with exoelectrogenic properties.</title>
        <authorList>
            <person name="Hubenova Y."/>
            <person name="Hubenova E."/>
            <person name="Manasiev Y."/>
            <person name="Peykov S."/>
            <person name="Mitov M."/>
        </authorList>
    </citation>
    <scope>NUCLEOTIDE SEQUENCE [LARGE SCALE GENOMIC DNA]</scope>
    <source>
        <strain evidence="4 5">YoMME</strain>
    </source>
</reference>
<proteinExistence type="predicted"/>
<evidence type="ECO:0000256" key="2">
    <source>
        <dbReference type="PROSITE-ProRule" id="PRU00335"/>
    </source>
</evidence>
<keyword evidence="1 2" id="KW-0238">DNA-binding</keyword>
<evidence type="ECO:0000259" key="3">
    <source>
        <dbReference type="PROSITE" id="PS50977"/>
    </source>
</evidence>